<dbReference type="RefSeq" id="WP_378153148.1">
    <property type="nucleotide sequence ID" value="NZ_JBHSEC010000005.1"/>
</dbReference>
<evidence type="ECO:0008006" key="3">
    <source>
        <dbReference type="Google" id="ProtNLM"/>
    </source>
</evidence>
<accession>A0ABV8X5M2</accession>
<protein>
    <recommendedName>
        <fullName evidence="3">Peptidase family M23</fullName>
    </recommendedName>
</protein>
<sequence>MNWRQKWFVALILTISVIGMAVLEDQRILNTQLTKVVRSGEDFIALRQWTYGILNLPESEKVEETETIPVAAATHDSQLAAYYSMQPFKSGVLVSYEEPMAITAKEDGLVIFTGHTRLTGKTVTILYKSGETVTYGFVKTFEKLPYTGVVAGEAIARMETGAMFLEVEQDGMSLDTESIAAWLQESGE</sequence>
<dbReference type="Proteomes" id="UP001595817">
    <property type="component" value="Unassembled WGS sequence"/>
</dbReference>
<dbReference type="SUPFAM" id="SSF51261">
    <property type="entry name" value="Duplicated hybrid motif"/>
    <property type="match status" value="1"/>
</dbReference>
<keyword evidence="2" id="KW-1185">Reference proteome</keyword>
<comment type="caution">
    <text evidence="1">The sequence shown here is derived from an EMBL/GenBank/DDBJ whole genome shotgun (WGS) entry which is preliminary data.</text>
</comment>
<gene>
    <name evidence="1" type="ORF">ACFOZY_05555</name>
</gene>
<evidence type="ECO:0000313" key="1">
    <source>
        <dbReference type="EMBL" id="MFC4409902.1"/>
    </source>
</evidence>
<dbReference type="EMBL" id="JBHSEC010000005">
    <property type="protein sequence ID" value="MFC4409902.1"/>
    <property type="molecule type" value="Genomic_DNA"/>
</dbReference>
<evidence type="ECO:0000313" key="2">
    <source>
        <dbReference type="Proteomes" id="UP001595817"/>
    </source>
</evidence>
<organism evidence="1 2">
    <name type="scientific">Chungangia koreensis</name>
    <dbReference type="NCBI Taxonomy" id="752657"/>
    <lineage>
        <taxon>Bacteria</taxon>
        <taxon>Bacillati</taxon>
        <taxon>Bacillota</taxon>
        <taxon>Bacilli</taxon>
        <taxon>Lactobacillales</taxon>
        <taxon>Chungangia</taxon>
    </lineage>
</organism>
<reference evidence="2" key="1">
    <citation type="journal article" date="2019" name="Int. J. Syst. Evol. Microbiol.">
        <title>The Global Catalogue of Microorganisms (GCM) 10K type strain sequencing project: providing services to taxonomists for standard genome sequencing and annotation.</title>
        <authorList>
            <consortium name="The Broad Institute Genomics Platform"/>
            <consortium name="The Broad Institute Genome Sequencing Center for Infectious Disease"/>
            <person name="Wu L."/>
            <person name="Ma J."/>
        </authorList>
    </citation>
    <scope>NUCLEOTIDE SEQUENCE [LARGE SCALE GENOMIC DNA]</scope>
    <source>
        <strain evidence="2">CCUG 59778</strain>
    </source>
</reference>
<dbReference type="InterPro" id="IPR011055">
    <property type="entry name" value="Dup_hybrid_motif"/>
</dbReference>
<name>A0ABV8X5M2_9LACT</name>
<proteinExistence type="predicted"/>